<dbReference type="SUPFAM" id="SSF101386">
    <property type="entry name" value="all-alpha NTP pyrophosphatases"/>
    <property type="match status" value="1"/>
</dbReference>
<accession>A0A0F9CXB2</accession>
<protein>
    <recommendedName>
        <fullName evidence="1">NTP pyrophosphohydrolase MazG-like domain-containing protein</fullName>
    </recommendedName>
</protein>
<reference evidence="2" key="1">
    <citation type="journal article" date="2015" name="Nature">
        <title>Complex archaea that bridge the gap between prokaryotes and eukaryotes.</title>
        <authorList>
            <person name="Spang A."/>
            <person name="Saw J.H."/>
            <person name="Jorgensen S.L."/>
            <person name="Zaremba-Niedzwiedzka K."/>
            <person name="Martijn J."/>
            <person name="Lind A.E."/>
            <person name="van Eijk R."/>
            <person name="Schleper C."/>
            <person name="Guy L."/>
            <person name="Ettema T.J."/>
        </authorList>
    </citation>
    <scope>NUCLEOTIDE SEQUENCE</scope>
</reference>
<dbReference type="EMBL" id="LAZR01034140">
    <property type="protein sequence ID" value="KKL46146.1"/>
    <property type="molecule type" value="Genomic_DNA"/>
</dbReference>
<sequence>MKKELNERENFYKINIEFDEMVELAQDVASDVWGPREPMKMMGKLKEEVGELEDAIRNNPSVALHRFNAMKELGDVLFCVFRLADNLGLDSTSALALTIVKIQERDKFNVANKKVPKDES</sequence>
<feature type="domain" description="NTP pyrophosphohydrolase MazG-like" evidence="1">
    <location>
        <begin position="38"/>
        <end position="107"/>
    </location>
</feature>
<evidence type="ECO:0000259" key="1">
    <source>
        <dbReference type="Pfam" id="PF03819"/>
    </source>
</evidence>
<organism evidence="2">
    <name type="scientific">marine sediment metagenome</name>
    <dbReference type="NCBI Taxonomy" id="412755"/>
    <lineage>
        <taxon>unclassified sequences</taxon>
        <taxon>metagenomes</taxon>
        <taxon>ecological metagenomes</taxon>
    </lineage>
</organism>
<evidence type="ECO:0000313" key="2">
    <source>
        <dbReference type="EMBL" id="KKL46146.1"/>
    </source>
</evidence>
<name>A0A0F9CXB2_9ZZZZ</name>
<dbReference type="AlphaFoldDB" id="A0A0F9CXB2"/>
<gene>
    <name evidence="2" type="ORF">LCGC14_2348470</name>
</gene>
<dbReference type="InterPro" id="IPR004518">
    <property type="entry name" value="MazG-like_dom"/>
</dbReference>
<proteinExistence type="predicted"/>
<dbReference type="Pfam" id="PF03819">
    <property type="entry name" value="MazG"/>
    <property type="match status" value="1"/>
</dbReference>
<comment type="caution">
    <text evidence="2">The sequence shown here is derived from an EMBL/GenBank/DDBJ whole genome shotgun (WGS) entry which is preliminary data.</text>
</comment>
<dbReference type="Gene3D" id="1.10.287.1080">
    <property type="entry name" value="MazG-like"/>
    <property type="match status" value="1"/>
</dbReference>